<accession>A0ABV4EU74</accession>
<dbReference type="Proteomes" id="UP001565471">
    <property type="component" value="Unassembled WGS sequence"/>
</dbReference>
<reference evidence="1 2" key="1">
    <citation type="submission" date="2024-07" db="EMBL/GenBank/DDBJ databases">
        <title>Genomic Encyclopedia of Type Strains, Phase V (KMG-V): Genome sequencing to study the core and pangenomes of soil and plant-associated prokaryotes.</title>
        <authorList>
            <person name="Whitman W."/>
        </authorList>
    </citation>
    <scope>NUCLEOTIDE SEQUENCE [LARGE SCALE GENOMIC DNA]</scope>
    <source>
        <strain evidence="1 2">USDA 415</strain>
    </source>
</reference>
<name>A0ABV4EU74_BRAEL</name>
<proteinExistence type="predicted"/>
<organism evidence="1 2">
    <name type="scientific">Bradyrhizobium elkanii</name>
    <dbReference type="NCBI Taxonomy" id="29448"/>
    <lineage>
        <taxon>Bacteria</taxon>
        <taxon>Pseudomonadati</taxon>
        <taxon>Pseudomonadota</taxon>
        <taxon>Alphaproteobacteria</taxon>
        <taxon>Hyphomicrobiales</taxon>
        <taxon>Nitrobacteraceae</taxon>
        <taxon>Bradyrhizobium</taxon>
    </lineage>
</organism>
<comment type="caution">
    <text evidence="1">The sequence shown here is derived from an EMBL/GenBank/DDBJ whole genome shotgun (WGS) entry which is preliminary data.</text>
</comment>
<protein>
    <submittedName>
        <fullName evidence="1">Uncharacterized protein</fullName>
    </submittedName>
</protein>
<dbReference type="EMBL" id="JBGBZA010000002">
    <property type="protein sequence ID" value="MEY9314707.1"/>
    <property type="molecule type" value="Genomic_DNA"/>
</dbReference>
<evidence type="ECO:0000313" key="1">
    <source>
        <dbReference type="EMBL" id="MEY9314707.1"/>
    </source>
</evidence>
<gene>
    <name evidence="1" type="ORF">ABIF29_001506</name>
</gene>
<sequence>MSGEDPAGTFVLPISKEMMSAWSLARGGARLHDVIVGLARSSW</sequence>
<keyword evidence="2" id="KW-1185">Reference proteome</keyword>
<evidence type="ECO:0000313" key="2">
    <source>
        <dbReference type="Proteomes" id="UP001565471"/>
    </source>
</evidence>